<evidence type="ECO:0000256" key="2">
    <source>
        <dbReference type="ARBA" id="ARBA00022473"/>
    </source>
</evidence>
<keyword evidence="9" id="KW-0221">Differentiation</keyword>
<accession>A0AAW1TLQ9</accession>
<dbReference type="FunFam" id="2.10.25.10:FF:000066">
    <property type="entry name" value="FAT atypical cadherin 4"/>
    <property type="match status" value="1"/>
</dbReference>
<dbReference type="InterPro" id="IPR013320">
    <property type="entry name" value="ConA-like_dom_sf"/>
</dbReference>
<feature type="disulfide bond" evidence="15">
    <location>
        <begin position="829"/>
        <end position="838"/>
    </location>
</feature>
<dbReference type="SUPFAM" id="SSF49899">
    <property type="entry name" value="Concanavalin A-like lectins/glucanases"/>
    <property type="match status" value="3"/>
</dbReference>
<feature type="domain" description="EGF-like" evidence="18">
    <location>
        <begin position="153"/>
        <end position="189"/>
    </location>
</feature>
<feature type="domain" description="EGF-like" evidence="18">
    <location>
        <begin position="1738"/>
        <end position="1774"/>
    </location>
</feature>
<feature type="domain" description="EGF-like" evidence="18">
    <location>
        <begin position="311"/>
        <end position="347"/>
    </location>
</feature>
<dbReference type="SMART" id="SM00282">
    <property type="entry name" value="LamG"/>
    <property type="match status" value="3"/>
</dbReference>
<feature type="disulfide bond" evidence="15">
    <location>
        <begin position="263"/>
        <end position="272"/>
    </location>
</feature>
<keyword evidence="4 15" id="KW-0245">EGF-like domain</keyword>
<feature type="disulfide bond" evidence="15">
    <location>
        <begin position="647"/>
        <end position="656"/>
    </location>
</feature>
<dbReference type="PROSITE" id="PS00010">
    <property type="entry name" value="ASX_HYDROXYL"/>
    <property type="match status" value="19"/>
</dbReference>
<dbReference type="PROSITE" id="PS50026">
    <property type="entry name" value="EGF_3"/>
    <property type="match status" value="30"/>
</dbReference>
<feature type="disulfide bond" evidence="15">
    <location>
        <begin position="1688"/>
        <end position="1697"/>
    </location>
</feature>
<dbReference type="InterPro" id="IPR018097">
    <property type="entry name" value="EGF_Ca-bd_CS"/>
</dbReference>
<feature type="disulfide bond" evidence="15">
    <location>
        <begin position="375"/>
        <end position="384"/>
    </location>
</feature>
<feature type="disulfide bond" evidence="15">
    <location>
        <begin position="1764"/>
        <end position="1773"/>
    </location>
</feature>
<feature type="disulfide bond" evidence="15">
    <location>
        <begin position="179"/>
        <end position="188"/>
    </location>
</feature>
<dbReference type="GO" id="GO:0048732">
    <property type="term" value="P:gland development"/>
    <property type="evidence" value="ECO:0007669"/>
    <property type="project" value="UniProtKB-ARBA"/>
</dbReference>
<feature type="domain" description="EGF-like" evidence="18">
    <location>
        <begin position="659"/>
        <end position="696"/>
    </location>
</feature>
<dbReference type="FunFam" id="2.10.25.10:FF:000004">
    <property type="entry name" value="Neurogenic locus notch 1"/>
    <property type="match status" value="1"/>
</dbReference>
<dbReference type="FunFam" id="2.60.120.200:FF:000143">
    <property type="entry name" value="Crumbs, isoform D"/>
    <property type="match status" value="1"/>
</dbReference>
<dbReference type="EMBL" id="JARQZJ010000005">
    <property type="protein sequence ID" value="KAK9871195.1"/>
    <property type="molecule type" value="Genomic_DNA"/>
</dbReference>
<dbReference type="FunFam" id="2.10.25.10:FF:000095">
    <property type="entry name" value="Notch, isoform B"/>
    <property type="match status" value="1"/>
</dbReference>
<dbReference type="FunFam" id="2.10.25.10:FF:000122">
    <property type="entry name" value="Protein crumbs homolog 2"/>
    <property type="match status" value="1"/>
</dbReference>
<feature type="domain" description="Laminin G" evidence="17">
    <location>
        <begin position="1141"/>
        <end position="1362"/>
    </location>
</feature>
<dbReference type="GO" id="GO:0035222">
    <property type="term" value="P:wing disc pattern formation"/>
    <property type="evidence" value="ECO:0007669"/>
    <property type="project" value="UniProtKB-ARBA"/>
</dbReference>
<dbReference type="Pfam" id="PF07645">
    <property type="entry name" value="EGF_CA"/>
    <property type="match status" value="2"/>
</dbReference>
<dbReference type="PRINTS" id="PR00010">
    <property type="entry name" value="EGFBLOOD"/>
</dbReference>
<feature type="domain" description="EGF-like" evidence="18">
    <location>
        <begin position="804"/>
        <end position="839"/>
    </location>
</feature>
<proteinExistence type="inferred from homology"/>
<gene>
    <name evidence="19" type="ORF">WA026_011476</name>
</gene>
<feature type="disulfide bond" evidence="15">
    <location>
        <begin position="141"/>
        <end position="150"/>
    </location>
</feature>
<dbReference type="Pfam" id="PF00008">
    <property type="entry name" value="EGF"/>
    <property type="match status" value="14"/>
</dbReference>
<dbReference type="GO" id="GO:0048638">
    <property type="term" value="P:regulation of developmental growth"/>
    <property type="evidence" value="ECO:0007669"/>
    <property type="project" value="UniProtKB-ARBA"/>
</dbReference>
<dbReference type="GO" id="GO:0009792">
    <property type="term" value="P:embryo development ending in birth or egg hatching"/>
    <property type="evidence" value="ECO:0007669"/>
    <property type="project" value="UniProtKB-ARBA"/>
</dbReference>
<dbReference type="GO" id="GO:0048568">
    <property type="term" value="P:embryonic organ development"/>
    <property type="evidence" value="ECO:0007669"/>
    <property type="project" value="UniProtKB-ARBA"/>
</dbReference>
<dbReference type="FunFam" id="2.10.25.10:FF:000031">
    <property type="entry name" value="neurogenic locus notch homolog protein 3"/>
    <property type="match status" value="1"/>
</dbReference>
<dbReference type="InterPro" id="IPR001791">
    <property type="entry name" value="Laminin_G"/>
</dbReference>
<feature type="domain" description="EGF-like" evidence="18">
    <location>
        <begin position="1098"/>
        <end position="1134"/>
    </location>
</feature>
<dbReference type="GO" id="GO:0050877">
    <property type="term" value="P:nervous system process"/>
    <property type="evidence" value="ECO:0007669"/>
    <property type="project" value="UniProtKB-ARBA"/>
</dbReference>
<keyword evidence="13" id="KW-0325">Glycoprotein</keyword>
<dbReference type="CDD" id="cd00054">
    <property type="entry name" value="EGF_CA"/>
    <property type="match status" value="21"/>
</dbReference>
<dbReference type="GO" id="GO:0005911">
    <property type="term" value="C:cell-cell junction"/>
    <property type="evidence" value="ECO:0007669"/>
    <property type="project" value="UniProtKB-ARBA"/>
</dbReference>
<feature type="disulfide bond" evidence="15">
    <location>
        <begin position="1843"/>
        <end position="1852"/>
    </location>
</feature>
<feature type="disulfide bond" evidence="15">
    <location>
        <begin position="1124"/>
        <end position="1133"/>
    </location>
</feature>
<comment type="caution">
    <text evidence="15">Lacks conserved residue(s) required for the propagation of feature annotation.</text>
</comment>
<dbReference type="InterPro" id="IPR001881">
    <property type="entry name" value="EGF-like_Ca-bd_dom"/>
</dbReference>
<feature type="domain" description="EGF-like" evidence="18">
    <location>
        <begin position="115"/>
        <end position="151"/>
    </location>
</feature>
<dbReference type="InterPro" id="IPR000742">
    <property type="entry name" value="EGF"/>
</dbReference>
<feature type="domain" description="EGF-like" evidence="18">
    <location>
        <begin position="1823"/>
        <end position="1853"/>
    </location>
</feature>
<organism evidence="19 20">
    <name type="scientific">Henosepilachna vigintioctopunctata</name>
    <dbReference type="NCBI Taxonomy" id="420089"/>
    <lineage>
        <taxon>Eukaryota</taxon>
        <taxon>Metazoa</taxon>
        <taxon>Ecdysozoa</taxon>
        <taxon>Arthropoda</taxon>
        <taxon>Hexapoda</taxon>
        <taxon>Insecta</taxon>
        <taxon>Pterygota</taxon>
        <taxon>Neoptera</taxon>
        <taxon>Endopterygota</taxon>
        <taxon>Coleoptera</taxon>
        <taxon>Polyphaga</taxon>
        <taxon>Cucujiformia</taxon>
        <taxon>Coccinelloidea</taxon>
        <taxon>Coccinellidae</taxon>
        <taxon>Epilachninae</taxon>
        <taxon>Epilachnini</taxon>
        <taxon>Henosepilachna</taxon>
    </lineage>
</organism>
<dbReference type="Gene3D" id="2.10.25.10">
    <property type="entry name" value="Laminin"/>
    <property type="match status" value="29"/>
</dbReference>
<feature type="domain" description="EGF-like" evidence="18">
    <location>
        <begin position="544"/>
        <end position="581"/>
    </location>
</feature>
<feature type="disulfide bond" evidence="15">
    <location>
        <begin position="724"/>
        <end position="733"/>
    </location>
</feature>
<dbReference type="FunFam" id="2.10.25.10:FF:000472">
    <property type="entry name" value="Uncharacterized protein, isoform A"/>
    <property type="match status" value="3"/>
</dbReference>
<dbReference type="InterPro" id="IPR000152">
    <property type="entry name" value="EGF-type_Asp/Asn_hydroxyl_site"/>
</dbReference>
<dbReference type="FunFam" id="2.10.25.10:FF:000208">
    <property type="entry name" value="Crumbs 2, cell polarity complex component"/>
    <property type="match status" value="1"/>
</dbReference>
<dbReference type="GO" id="GO:0048871">
    <property type="term" value="P:multicellular organismal-level homeostasis"/>
    <property type="evidence" value="ECO:0007669"/>
    <property type="project" value="UniProtKB-ARBA"/>
</dbReference>
<evidence type="ECO:0000259" key="17">
    <source>
        <dbReference type="PROSITE" id="PS50025"/>
    </source>
</evidence>
<evidence type="ECO:0000256" key="12">
    <source>
        <dbReference type="ARBA" id="ARBA00023157"/>
    </source>
</evidence>
<dbReference type="GO" id="GO:0051093">
    <property type="term" value="P:negative regulation of developmental process"/>
    <property type="evidence" value="ECO:0007669"/>
    <property type="project" value="UniProtKB-ARBA"/>
</dbReference>
<feature type="domain" description="EGF-like" evidence="18">
    <location>
        <begin position="1777"/>
        <end position="1818"/>
    </location>
</feature>
<dbReference type="FunFam" id="2.10.25.10:FF:000029">
    <property type="entry name" value="neurexin-1 isoform X1"/>
    <property type="match status" value="1"/>
</dbReference>
<dbReference type="GO" id="GO:0051049">
    <property type="term" value="P:regulation of transport"/>
    <property type="evidence" value="ECO:0007669"/>
    <property type="project" value="UniProtKB-ARBA"/>
</dbReference>
<feature type="domain" description="EGF-like" evidence="18">
    <location>
        <begin position="465"/>
        <end position="501"/>
    </location>
</feature>
<keyword evidence="20" id="KW-1185">Reference proteome</keyword>
<dbReference type="GO" id="GO:0030182">
    <property type="term" value="P:neuron differentiation"/>
    <property type="evidence" value="ECO:0007669"/>
    <property type="project" value="UniProtKB-ARBA"/>
</dbReference>
<dbReference type="InterPro" id="IPR051022">
    <property type="entry name" value="Notch_Cell-Fate_Det"/>
</dbReference>
<dbReference type="GO" id="GO:0005829">
    <property type="term" value="C:cytosol"/>
    <property type="evidence" value="ECO:0007669"/>
    <property type="project" value="UniProtKB-ARBA"/>
</dbReference>
<dbReference type="GO" id="GO:0009967">
    <property type="term" value="P:positive regulation of signal transduction"/>
    <property type="evidence" value="ECO:0007669"/>
    <property type="project" value="UniProtKB-ARBA"/>
</dbReference>
<evidence type="ECO:0008006" key="21">
    <source>
        <dbReference type="Google" id="ProtNLM"/>
    </source>
</evidence>
<dbReference type="CDD" id="cd00110">
    <property type="entry name" value="LamG"/>
    <property type="match status" value="2"/>
</dbReference>
<feature type="domain" description="EGF-like" evidence="18">
    <location>
        <begin position="621"/>
        <end position="657"/>
    </location>
</feature>
<dbReference type="SMART" id="SM00181">
    <property type="entry name" value="EGF"/>
    <property type="match status" value="31"/>
</dbReference>
<dbReference type="Pfam" id="PF12661">
    <property type="entry name" value="hEGF"/>
    <property type="match status" value="5"/>
</dbReference>
<evidence type="ECO:0000256" key="16">
    <source>
        <dbReference type="SAM" id="Phobius"/>
    </source>
</evidence>
<reference evidence="19 20" key="1">
    <citation type="submission" date="2023-03" db="EMBL/GenBank/DDBJ databases">
        <title>Genome insight into feeding habits of ladybird beetles.</title>
        <authorList>
            <person name="Li H.-S."/>
            <person name="Huang Y.-H."/>
            <person name="Pang H."/>
        </authorList>
    </citation>
    <scope>NUCLEOTIDE SEQUENCE [LARGE SCALE GENOMIC DNA]</scope>
    <source>
        <strain evidence="19">SYSU_2023b</strain>
        <tissue evidence="19">Whole body</tissue>
    </source>
</reference>
<feature type="domain" description="EGF-like" evidence="18">
    <location>
        <begin position="34"/>
        <end position="74"/>
    </location>
</feature>
<dbReference type="FunFam" id="2.10.25.10:FF:000565">
    <property type="entry name" value="Predicted protein"/>
    <property type="match status" value="1"/>
</dbReference>
<evidence type="ECO:0000256" key="7">
    <source>
        <dbReference type="ARBA" id="ARBA00022729"/>
    </source>
</evidence>
<dbReference type="Proteomes" id="UP001431783">
    <property type="component" value="Unassembled WGS sequence"/>
</dbReference>
<dbReference type="FunFam" id="2.10.25.10:FF:000575">
    <property type="entry name" value="Crumbs, isoform C"/>
    <property type="match status" value="1"/>
</dbReference>
<feature type="transmembrane region" description="Helical" evidence="16">
    <location>
        <begin position="1991"/>
        <end position="2014"/>
    </location>
</feature>
<dbReference type="GO" id="GO:0002064">
    <property type="term" value="P:epithelial cell development"/>
    <property type="evidence" value="ECO:0007669"/>
    <property type="project" value="UniProtKB-ARBA"/>
</dbReference>
<dbReference type="PANTHER" id="PTHR24049:SF22">
    <property type="entry name" value="DROSOPHILA CRUMBS HOMOLOG"/>
    <property type="match status" value="1"/>
</dbReference>
<name>A0AAW1TLQ9_9CUCU</name>
<feature type="disulfide bond" evidence="15">
    <location>
        <begin position="434"/>
        <end position="451"/>
    </location>
</feature>
<feature type="domain" description="EGF-like" evidence="18">
    <location>
        <begin position="425"/>
        <end position="463"/>
    </location>
</feature>
<dbReference type="FunFam" id="2.10.25.10:FF:000327">
    <property type="entry name" value="neurogenic locus notch homolog protein 4"/>
    <property type="match status" value="2"/>
</dbReference>
<feature type="domain" description="EGF-like" evidence="18">
    <location>
        <begin position="1662"/>
        <end position="1698"/>
    </location>
</feature>
<feature type="disulfide bond" evidence="15">
    <location>
        <begin position="491"/>
        <end position="500"/>
    </location>
</feature>
<dbReference type="PROSITE" id="PS00022">
    <property type="entry name" value="EGF_1"/>
    <property type="match status" value="26"/>
</dbReference>
<evidence type="ECO:0000256" key="14">
    <source>
        <dbReference type="ARBA" id="ARBA00060989"/>
    </source>
</evidence>
<comment type="subcellular location">
    <subcellularLocation>
        <location evidence="1">Apical cell membrane</location>
        <topology evidence="1">Single-pass type I membrane protein</topology>
    </subcellularLocation>
</comment>
<dbReference type="GO" id="GO:0051240">
    <property type="term" value="P:positive regulation of multicellular organismal process"/>
    <property type="evidence" value="ECO:0007669"/>
    <property type="project" value="UniProtKB-ARBA"/>
</dbReference>
<dbReference type="SUPFAM" id="SSF57184">
    <property type="entry name" value="Growth factor receptor domain"/>
    <property type="match status" value="2"/>
</dbReference>
<evidence type="ECO:0000313" key="20">
    <source>
        <dbReference type="Proteomes" id="UP001431783"/>
    </source>
</evidence>
<feature type="domain" description="EGF-like" evidence="18">
    <location>
        <begin position="349"/>
        <end position="385"/>
    </location>
</feature>
<evidence type="ECO:0000259" key="18">
    <source>
        <dbReference type="PROSITE" id="PS50026"/>
    </source>
</evidence>
<evidence type="ECO:0000256" key="1">
    <source>
        <dbReference type="ARBA" id="ARBA00004247"/>
    </source>
</evidence>
<feature type="disulfide bond" evidence="15">
    <location>
        <begin position="910"/>
        <end position="919"/>
    </location>
</feature>
<feature type="disulfide bond" evidence="15">
    <location>
        <begin position="45"/>
        <end position="62"/>
    </location>
</feature>
<feature type="domain" description="EGF-like" evidence="18">
    <location>
        <begin position="76"/>
        <end position="113"/>
    </location>
</feature>
<dbReference type="PROSITE" id="PS01187">
    <property type="entry name" value="EGF_CA"/>
    <property type="match status" value="9"/>
</dbReference>
<keyword evidence="12 15" id="KW-1015">Disulfide bond</keyword>
<sequence>MQEQRSLRIVNLWRVRLYLPPNYTGRHCENKIIINPQCEGSNNPCLNGGICDVIEGTNKVVCACKPGFKGVVCEVNLDECYSGPCKNGGKCVDGYNNYTCNCAHTGYTGRLCEKDINECLSKPCQYNGVCFNTHGSYLCQCMPGYGGNNCEYNINECQSQPCYNRGTCVDKPGSYECRCPPAFLGDNCEVEMRNEFCTPQSCAPYGECGNNGNFGSKCFCKREHPGVYPNCTVDPICMPNPCRNGGICTPNHLADRSSYNCSCLPGFSGPACERVDLCEPGFCRNGGTCITDSYGYRCVCADGWTGSNCEVQLRCENEPCAHAVSCQDYQAGYYCTCEAGWTGLNCNVQLNHCSSSPCLNGATCTDRYDYFTCHCAQGYTGRVCEVNMDECLSSPCRNGGQCIDGINAYSCNCTSEWMGLTCETPYDACGLNPCHNNGTCILGATKHSFTCNCSTGFEGQRCETNIDDCKDVKCLPGKVCVDLINSYECRCPSGYGGDNCTIDLDPCAREPCSNNGICTVDKVTPHHFTCSCPPGYMGEYCDQDIDECAKGKNICNNGICINIKGGFQCYCKPGFTGERCNLDFNECLSMPCQNNASCLNKINKYECVCPPGYSGKDCSININECNSNPCTMGSTCVDGINAYTCICQPGLTGLNCEINKDDCESSPCQHNSICIDGLNSYTCNCTDTGYTGVHCEINIDDCQSDPCTNDAECIDLVKGYQCKCHSGYTGKNCEEDINECDSNPCQFNGTCLERSNQTLYRQTIMNTFDGILPEIFMNNFDFEKAAGYECICIPGITGKNCEIDIDECQSSPCVHGKCEDVINGFRCNCEEGFEGETCNVDIDECMKYHPCVNGTCIDKRADYFCSCEQNYGGKNCSVELIGCLDNPCMNNGICKPYLYNETEHKFNCTCDNGFYGPTCERVTTMSLSKNSQITVNTTNTTPREEGYDIQFRFKTTLFNGLLAIGKGFTYYILELSKGRLNLHSSLLNKWEGAFVGSNLNNSEWQRVFVAINSTHLVLSANDEQTINVINFNENLNSSSTTFPVTYIGGIPNNLRKLTHTQPFLVGCIEDVWINGEVILPDEYNSNITFDAVEKGCKRTPQCKPNPCESGGQCTDKWREFSCTCRRPYLGNTCQYNFTAATFGYENITDSLVTVTVSDYARRAVRNVIDISMFIKTRQPKGQIFFLGSGITNSPEDSYISAQLEGGELLVSIQFNGSLESYAVGGVHLDNGYNHLIEVVRNITLVQVKLNATEYFRKTLPATATLDAQVLFIGGQPQVRSIRQAESLTTLPKPELTSAAVSAANSVHFKGIIQDVQVSNGSYIMVVEFFPLEVQELNIPPPFGTVNFSKDLVKKGILTDDMCRSNPCMRGGTCEVTWNDYKCHCLRGSKGKNCNELEFCEIETCPSGSECKNLEDGFECITNASFDATTEPLRYSLTVLPNSTKSLQSFGHLQISYRTRSWGTIFFAKGGDDHFIIFVYHNYIVVDWNLDGIAGSTKFRKDNFEGQWLTLLFRFKDSVFKGGFQENVHDENPNIEMQNFNSSAIIQLFTTGEIFLAGSDEKTFNYQSVIDEADNTTGYIPVSDSTTEILNSNSLESLDTTRDEIILYRVDKNKKTDKFKGCLGEVRIGGLLLPFFTKKELSSSKNYSKEFYDLVSENKPHIDCILCYDNDCFNNGHCKNTQTTYQCDCPDGYAADDCSIDINECLNNECKNNATCVDLVAKYRCDCQLGYEGIHCENDINECLSNPCRHGGTCIDLIGTFKCNCPEDFVGKQCEAPLLITCDNKPCKDGATCEAGANKITGNNFTCICTEGMEGPLCDTPFCHLKECVNGFCNTTEDVPFCSCEQGFDGKYCEHNIDDCILPSGGSPCQNGGICIDGINRYNCNCTGTGYSGLLCEWDINECEFEEPPCGLGKCLNTPGDYTCDCVGILGKCGHGCSLDDPCIENPCVHGECSSACSNKPDYNCHCMDNYNGKNCTVHQLAASGGDGGFNILYVVVPLVLVVFIGLATGMVILVNVARSKRATRGTYSPSAQEFCNPRVELDHVLKPPPEERLI</sequence>
<feature type="disulfide bond" evidence="15">
    <location>
        <begin position="1947"/>
        <end position="1964"/>
    </location>
</feature>
<dbReference type="GO" id="GO:0005509">
    <property type="term" value="F:calcium ion binding"/>
    <property type="evidence" value="ECO:0007669"/>
    <property type="project" value="InterPro"/>
</dbReference>
<evidence type="ECO:0000256" key="11">
    <source>
        <dbReference type="ARBA" id="ARBA00023136"/>
    </source>
</evidence>
<feature type="disulfide bond" evidence="15">
    <location>
        <begin position="1726"/>
        <end position="1735"/>
    </location>
</feature>
<feature type="domain" description="EGF-like" evidence="18">
    <location>
        <begin position="274"/>
        <end position="310"/>
    </location>
</feature>
<feature type="disulfide bond" evidence="15">
    <location>
        <begin position="413"/>
        <end position="422"/>
    </location>
</feature>
<keyword evidence="7" id="KW-0732">Signal</keyword>
<keyword evidence="11 16" id="KW-0472">Membrane</keyword>
<feature type="disulfide bond" evidence="15">
    <location>
        <begin position="867"/>
        <end position="876"/>
    </location>
</feature>
<comment type="caution">
    <text evidence="19">The sequence shown here is derived from an EMBL/GenBank/DDBJ whole genome shotgun (WGS) entry which is preliminary data.</text>
</comment>
<dbReference type="Gene3D" id="2.60.120.200">
    <property type="match status" value="3"/>
</dbReference>
<feature type="domain" description="EGF-like" evidence="18">
    <location>
        <begin position="583"/>
        <end position="619"/>
    </location>
</feature>
<dbReference type="GO" id="GO:0060255">
    <property type="term" value="P:regulation of macromolecule metabolic process"/>
    <property type="evidence" value="ECO:0007669"/>
    <property type="project" value="UniProtKB-ARBA"/>
</dbReference>
<evidence type="ECO:0000313" key="19">
    <source>
        <dbReference type="EMBL" id="KAK9871195.1"/>
    </source>
</evidence>
<dbReference type="PANTHER" id="PTHR24049">
    <property type="entry name" value="CRUMBS FAMILY MEMBER"/>
    <property type="match status" value="1"/>
</dbReference>
<evidence type="ECO:0000256" key="8">
    <source>
        <dbReference type="ARBA" id="ARBA00022737"/>
    </source>
</evidence>
<evidence type="ECO:0000256" key="9">
    <source>
        <dbReference type="ARBA" id="ARBA00022782"/>
    </source>
</evidence>
<dbReference type="GO" id="GO:0009953">
    <property type="term" value="P:dorsal/ventral pattern formation"/>
    <property type="evidence" value="ECO:0007669"/>
    <property type="project" value="UniProtKB-ARBA"/>
</dbReference>
<keyword evidence="2" id="KW-0217">Developmental protein</keyword>
<feature type="disulfide bond" evidence="15">
    <location>
        <begin position="571"/>
        <end position="580"/>
    </location>
</feature>
<dbReference type="FunFam" id="2.10.25.10:FF:000173">
    <property type="entry name" value="Neurogenic locus notch protein 2"/>
    <property type="match status" value="1"/>
</dbReference>
<feature type="domain" description="EGF-like" evidence="18">
    <location>
        <begin position="698"/>
        <end position="734"/>
    </location>
</feature>
<dbReference type="Pfam" id="PF00054">
    <property type="entry name" value="Laminin_G_1"/>
    <property type="match status" value="2"/>
</dbReference>
<evidence type="ECO:0000256" key="5">
    <source>
        <dbReference type="ARBA" id="ARBA00022553"/>
    </source>
</evidence>
<feature type="domain" description="EGF-like" evidence="18">
    <location>
        <begin position="387"/>
        <end position="423"/>
    </location>
</feature>
<dbReference type="SUPFAM" id="SSF57196">
    <property type="entry name" value="EGF/Laminin"/>
    <property type="match status" value="17"/>
</dbReference>
<evidence type="ECO:0000256" key="15">
    <source>
        <dbReference type="PROSITE-ProRule" id="PRU00076"/>
    </source>
</evidence>
<evidence type="ECO:0000256" key="10">
    <source>
        <dbReference type="ARBA" id="ARBA00022989"/>
    </source>
</evidence>
<keyword evidence="8" id="KW-0677">Repeat</keyword>
<feature type="domain" description="EGF-like" evidence="18">
    <location>
        <begin position="233"/>
        <end position="273"/>
    </location>
</feature>
<evidence type="ECO:0000256" key="13">
    <source>
        <dbReference type="ARBA" id="ARBA00023180"/>
    </source>
</evidence>
<protein>
    <recommendedName>
        <fullName evidence="21">Protein crumbs</fullName>
    </recommendedName>
</protein>
<feature type="domain" description="EGF-like" evidence="18">
    <location>
        <begin position="841"/>
        <end position="877"/>
    </location>
</feature>
<dbReference type="GO" id="GO:0051241">
    <property type="term" value="P:negative regulation of multicellular organismal process"/>
    <property type="evidence" value="ECO:0007669"/>
    <property type="project" value="UniProtKB-ARBA"/>
</dbReference>
<dbReference type="GO" id="GO:0080090">
    <property type="term" value="P:regulation of primary metabolic process"/>
    <property type="evidence" value="ECO:0007669"/>
    <property type="project" value="UniProtKB-ARBA"/>
</dbReference>
<feature type="domain" description="Laminin G" evidence="17">
    <location>
        <begin position="922"/>
        <end position="1096"/>
    </location>
</feature>
<feature type="domain" description="EGF-like" evidence="18">
    <location>
        <begin position="879"/>
        <end position="920"/>
    </location>
</feature>
<feature type="disulfide bond" evidence="15">
    <location>
        <begin position="337"/>
        <end position="346"/>
    </location>
</feature>
<evidence type="ECO:0000256" key="3">
    <source>
        <dbReference type="ARBA" id="ARBA00022475"/>
    </source>
</evidence>
<evidence type="ECO:0000256" key="6">
    <source>
        <dbReference type="ARBA" id="ARBA00022692"/>
    </source>
</evidence>
<dbReference type="GO" id="GO:0061326">
    <property type="term" value="P:renal tubule development"/>
    <property type="evidence" value="ECO:0007669"/>
    <property type="project" value="UniProtKB-ARBA"/>
</dbReference>
<dbReference type="GO" id="GO:0060562">
    <property type="term" value="P:epithelial tube morphogenesis"/>
    <property type="evidence" value="ECO:0007669"/>
    <property type="project" value="UniProtKB-ARBA"/>
</dbReference>
<feature type="disulfide bond" evidence="15">
    <location>
        <begin position="1966"/>
        <end position="1975"/>
    </location>
</feature>
<dbReference type="GO" id="GO:0032991">
    <property type="term" value="C:protein-containing complex"/>
    <property type="evidence" value="ECO:0007669"/>
    <property type="project" value="UniProtKB-ARBA"/>
</dbReference>
<feature type="disulfide bond" evidence="15">
    <location>
        <begin position="300"/>
        <end position="309"/>
    </location>
</feature>
<dbReference type="GO" id="GO:0008593">
    <property type="term" value="P:regulation of Notch signaling pathway"/>
    <property type="evidence" value="ECO:0007669"/>
    <property type="project" value="UniProtKB-ARBA"/>
</dbReference>
<feature type="disulfide bond" evidence="15">
    <location>
        <begin position="609"/>
        <end position="618"/>
    </location>
</feature>
<feature type="domain" description="EGF-like" evidence="18">
    <location>
        <begin position="736"/>
        <end position="802"/>
    </location>
</feature>
<dbReference type="GO" id="GO:0055123">
    <property type="term" value="P:digestive system development"/>
    <property type="evidence" value="ECO:0007669"/>
    <property type="project" value="UniProtKB-ARBA"/>
</dbReference>
<dbReference type="FunFam" id="2.10.25.10:FF:000279">
    <property type="entry name" value="Neurogenic locus notch 1"/>
    <property type="match status" value="1"/>
</dbReference>
<dbReference type="GO" id="GO:0016324">
    <property type="term" value="C:apical plasma membrane"/>
    <property type="evidence" value="ECO:0007669"/>
    <property type="project" value="UniProtKB-SubCell"/>
</dbReference>
<dbReference type="FunFam" id="2.10.25.10:FF:000117">
    <property type="entry name" value="Delta-like protein"/>
    <property type="match status" value="1"/>
</dbReference>
<comment type="similarity">
    <text evidence="14">Belongs to the Crumbs protein family.</text>
</comment>
<dbReference type="FunFam" id="2.10.25.10:FF:000039">
    <property type="entry name" value="Crumbs cell polarity complex component 1"/>
    <property type="match status" value="1"/>
</dbReference>
<dbReference type="PROSITE" id="PS01186">
    <property type="entry name" value="EGF_2"/>
    <property type="match status" value="18"/>
</dbReference>
<keyword evidence="10 16" id="KW-1133">Transmembrane helix</keyword>
<evidence type="ECO:0000256" key="4">
    <source>
        <dbReference type="ARBA" id="ARBA00022536"/>
    </source>
</evidence>
<dbReference type="InterPro" id="IPR013032">
    <property type="entry name" value="EGF-like_CS"/>
</dbReference>
<feature type="domain" description="EGF-like" evidence="18">
    <location>
        <begin position="1938"/>
        <end position="1976"/>
    </location>
</feature>
<feature type="domain" description="EGF-like" evidence="18">
    <location>
        <begin position="1855"/>
        <end position="1896"/>
    </location>
</feature>
<feature type="disulfide bond" evidence="15">
    <location>
        <begin position="1808"/>
        <end position="1817"/>
    </location>
</feature>
<dbReference type="InterPro" id="IPR049883">
    <property type="entry name" value="NOTCH1_EGF-like"/>
</dbReference>
<dbReference type="GO" id="GO:0001745">
    <property type="term" value="P:compound eye morphogenesis"/>
    <property type="evidence" value="ECO:0007669"/>
    <property type="project" value="UniProtKB-ARBA"/>
</dbReference>
<dbReference type="PROSITE" id="PS50025">
    <property type="entry name" value="LAM_G_DOMAIN"/>
    <property type="match status" value="2"/>
</dbReference>
<feature type="disulfide bond" evidence="15">
    <location>
        <begin position="808"/>
        <end position="818"/>
    </location>
</feature>
<dbReference type="InterPro" id="IPR009030">
    <property type="entry name" value="Growth_fac_rcpt_cys_sf"/>
</dbReference>
<feature type="domain" description="EGF-like" evidence="18">
    <location>
        <begin position="1700"/>
        <end position="1736"/>
    </location>
</feature>
<feature type="domain" description="EGF-like" evidence="18">
    <location>
        <begin position="503"/>
        <end position="542"/>
    </location>
</feature>
<feature type="disulfide bond" evidence="15">
    <location>
        <begin position="1384"/>
        <end position="1393"/>
    </location>
</feature>
<feature type="disulfide bond" evidence="15">
    <location>
        <begin position="453"/>
        <end position="462"/>
    </location>
</feature>
<dbReference type="GO" id="GO:0048598">
    <property type="term" value="P:embryonic morphogenesis"/>
    <property type="evidence" value="ECO:0007669"/>
    <property type="project" value="UniProtKB-ARBA"/>
</dbReference>
<keyword evidence="5" id="KW-0597">Phosphoprotein</keyword>
<feature type="disulfide bond" evidence="15">
    <location>
        <begin position="792"/>
        <end position="801"/>
    </location>
</feature>
<feature type="disulfide bond" evidence="15">
    <location>
        <begin position="64"/>
        <end position="73"/>
    </location>
</feature>
<feature type="domain" description="EGF-like" evidence="18">
    <location>
        <begin position="1358"/>
        <end position="1394"/>
    </location>
</feature>
<feature type="disulfide bond" evidence="15">
    <location>
        <begin position="532"/>
        <end position="541"/>
    </location>
</feature>
<dbReference type="SMART" id="SM00179">
    <property type="entry name" value="EGF_CA"/>
    <property type="match status" value="25"/>
</dbReference>
<keyword evidence="6 16" id="KW-0812">Transmembrane</keyword>
<keyword evidence="3" id="KW-1003">Cell membrane</keyword>
<dbReference type="PIRSF" id="PIRSF036312">
    <property type="entry name" value="Fibrillin"/>
    <property type="match status" value="1"/>
</dbReference>